<keyword evidence="2" id="KW-1185">Reference proteome</keyword>
<evidence type="ECO:0000313" key="2">
    <source>
        <dbReference type="Proteomes" id="UP001056120"/>
    </source>
</evidence>
<reference evidence="2" key="1">
    <citation type="journal article" date="2022" name="Mol. Ecol. Resour.">
        <title>The genomes of chicory, endive, great burdock and yacon provide insights into Asteraceae palaeo-polyploidization history and plant inulin production.</title>
        <authorList>
            <person name="Fan W."/>
            <person name="Wang S."/>
            <person name="Wang H."/>
            <person name="Wang A."/>
            <person name="Jiang F."/>
            <person name="Liu H."/>
            <person name="Zhao H."/>
            <person name="Xu D."/>
            <person name="Zhang Y."/>
        </authorList>
    </citation>
    <scope>NUCLEOTIDE SEQUENCE [LARGE SCALE GENOMIC DNA]</scope>
    <source>
        <strain evidence="2">cv. Yunnan</strain>
    </source>
</reference>
<protein>
    <submittedName>
        <fullName evidence="1">Uncharacterized protein</fullName>
    </submittedName>
</protein>
<proteinExistence type="predicted"/>
<organism evidence="1 2">
    <name type="scientific">Smallanthus sonchifolius</name>
    <dbReference type="NCBI Taxonomy" id="185202"/>
    <lineage>
        <taxon>Eukaryota</taxon>
        <taxon>Viridiplantae</taxon>
        <taxon>Streptophyta</taxon>
        <taxon>Embryophyta</taxon>
        <taxon>Tracheophyta</taxon>
        <taxon>Spermatophyta</taxon>
        <taxon>Magnoliopsida</taxon>
        <taxon>eudicotyledons</taxon>
        <taxon>Gunneridae</taxon>
        <taxon>Pentapetalae</taxon>
        <taxon>asterids</taxon>
        <taxon>campanulids</taxon>
        <taxon>Asterales</taxon>
        <taxon>Asteraceae</taxon>
        <taxon>Asteroideae</taxon>
        <taxon>Heliantheae alliance</taxon>
        <taxon>Millerieae</taxon>
        <taxon>Smallanthus</taxon>
    </lineage>
</organism>
<accession>A0ACB9I6H8</accession>
<dbReference type="Proteomes" id="UP001056120">
    <property type="component" value="Linkage Group LG10"/>
</dbReference>
<sequence length="258" mass="29257">MRRHPNPVGSNRKCNCIYQRKRALDECLYGEGRNLVAWAKDSIKEGNLKHIIDSDIKGEISPKCLKKFVSITERCLLKDPDPRPTIADVVASLETTLALQEKFNTQAASSRTIFGRMVDMLPFTSNGEYSVQVPSNSSKGNNNLQEMNYDADSESHLSMKSDIYGFGVVLLESISGQRVVDVNRPEEQQNLVRWATQIQSNRRNVKEIMDPRLQHNYPLQGDSECFALALRCVKRKAKDRPSSEEVLQTLEHIHSLHS</sequence>
<reference evidence="1 2" key="2">
    <citation type="journal article" date="2022" name="Mol. Ecol. Resour.">
        <title>The genomes of chicory, endive, great burdock and yacon provide insights into Asteraceae paleo-polyploidization history and plant inulin production.</title>
        <authorList>
            <person name="Fan W."/>
            <person name="Wang S."/>
            <person name="Wang H."/>
            <person name="Wang A."/>
            <person name="Jiang F."/>
            <person name="Liu H."/>
            <person name="Zhao H."/>
            <person name="Xu D."/>
            <person name="Zhang Y."/>
        </authorList>
    </citation>
    <scope>NUCLEOTIDE SEQUENCE [LARGE SCALE GENOMIC DNA]</scope>
    <source>
        <strain evidence="2">cv. Yunnan</strain>
        <tissue evidence="1">Leaves</tissue>
    </source>
</reference>
<name>A0ACB9I6H8_9ASTR</name>
<comment type="caution">
    <text evidence="1">The sequence shown here is derived from an EMBL/GenBank/DDBJ whole genome shotgun (WGS) entry which is preliminary data.</text>
</comment>
<dbReference type="EMBL" id="CM042027">
    <property type="protein sequence ID" value="KAI3802662.1"/>
    <property type="molecule type" value="Genomic_DNA"/>
</dbReference>
<evidence type="ECO:0000313" key="1">
    <source>
        <dbReference type="EMBL" id="KAI3802662.1"/>
    </source>
</evidence>
<gene>
    <name evidence="1" type="ORF">L1987_30803</name>
</gene>